<name>A0ABR7DEQ1_9CLOT</name>
<comment type="caution">
    <text evidence="1">The sequence shown here is derived from an EMBL/GenBank/DDBJ whole genome shotgun (WGS) entry which is preliminary data.</text>
</comment>
<protein>
    <submittedName>
        <fullName evidence="1">Uncharacterized protein</fullName>
    </submittedName>
</protein>
<reference evidence="1 2" key="1">
    <citation type="submission" date="2020-08" db="EMBL/GenBank/DDBJ databases">
        <title>Genome public.</title>
        <authorList>
            <person name="Liu C."/>
            <person name="Sun Q."/>
        </authorList>
    </citation>
    <scope>NUCLEOTIDE SEQUENCE [LARGE SCALE GENOMIC DNA]</scope>
    <source>
        <strain evidence="1 2">NSJ-6</strain>
    </source>
</reference>
<gene>
    <name evidence="1" type="ORF">H8S20_13440</name>
</gene>
<organism evidence="1 2">
    <name type="scientific">Clostridium hominis</name>
    <dbReference type="NCBI Taxonomy" id="2763036"/>
    <lineage>
        <taxon>Bacteria</taxon>
        <taxon>Bacillati</taxon>
        <taxon>Bacillota</taxon>
        <taxon>Clostridia</taxon>
        <taxon>Eubacteriales</taxon>
        <taxon>Clostridiaceae</taxon>
        <taxon>Clostridium</taxon>
    </lineage>
</organism>
<dbReference type="EMBL" id="JACOOO010000031">
    <property type="protein sequence ID" value="MBC5629880.1"/>
    <property type="molecule type" value="Genomic_DNA"/>
</dbReference>
<evidence type="ECO:0000313" key="1">
    <source>
        <dbReference type="EMBL" id="MBC5629880.1"/>
    </source>
</evidence>
<sequence>MHKKIKTTITLSSHIKEFASKEAESLGLDFSAYITVLIAEKLRGYNIINPVNSSTSNTFTPSIEDISIESKAEIDEFQIDELDRLLSLTATDE</sequence>
<keyword evidence="2" id="KW-1185">Reference proteome</keyword>
<dbReference type="Proteomes" id="UP000596929">
    <property type="component" value="Unassembled WGS sequence"/>
</dbReference>
<evidence type="ECO:0000313" key="2">
    <source>
        <dbReference type="Proteomes" id="UP000596929"/>
    </source>
</evidence>
<accession>A0ABR7DEQ1</accession>
<proteinExistence type="predicted"/>